<reference evidence="1 2" key="1">
    <citation type="submission" date="2017-11" db="EMBL/GenBank/DDBJ databases">
        <title>Animal gut microbial communities from fecal samples from Wisconsin, USA.</title>
        <authorList>
            <person name="Neumann A."/>
        </authorList>
    </citation>
    <scope>NUCLEOTIDE SEQUENCE [LARGE SCALE GENOMIC DNA]</scope>
    <source>
        <strain evidence="1 2">UWS3</strain>
    </source>
</reference>
<evidence type="ECO:0000313" key="1">
    <source>
        <dbReference type="EMBL" id="PJJ40976.1"/>
    </source>
</evidence>
<dbReference type="AlphaFoldDB" id="A0A2M9A5I2"/>
<name>A0A2M9A5I2_9BACT</name>
<proteinExistence type="predicted"/>
<dbReference type="RefSeq" id="WP_157797868.1">
    <property type="nucleotide sequence ID" value="NZ_PGEX01000001.1"/>
</dbReference>
<evidence type="ECO:0000313" key="2">
    <source>
        <dbReference type="Proteomes" id="UP000231134"/>
    </source>
</evidence>
<gene>
    <name evidence="1" type="ORF">BGX16_0928</name>
</gene>
<protein>
    <submittedName>
        <fullName evidence="1">Uncharacterized protein</fullName>
    </submittedName>
</protein>
<organism evidence="1 2">
    <name type="scientific">Hallerella succinigenes</name>
    <dbReference type="NCBI Taxonomy" id="1896222"/>
    <lineage>
        <taxon>Bacteria</taxon>
        <taxon>Pseudomonadati</taxon>
        <taxon>Fibrobacterota</taxon>
        <taxon>Fibrobacteria</taxon>
        <taxon>Fibrobacterales</taxon>
        <taxon>Fibrobacteraceae</taxon>
        <taxon>Hallerella</taxon>
    </lineage>
</organism>
<dbReference type="OrthoDB" id="5881416at2"/>
<comment type="caution">
    <text evidence="1">The sequence shown here is derived from an EMBL/GenBank/DDBJ whole genome shotgun (WGS) entry which is preliminary data.</text>
</comment>
<dbReference type="EMBL" id="PGEX01000001">
    <property type="protein sequence ID" value="PJJ40976.1"/>
    <property type="molecule type" value="Genomic_DNA"/>
</dbReference>
<sequence length="56" mass="6382">MCSCCGKDGKKKNLYLTEYEAGVVANERRFATGITMHVYRCPEGGGWHITSNQRQW</sequence>
<dbReference type="Proteomes" id="UP000231134">
    <property type="component" value="Unassembled WGS sequence"/>
</dbReference>
<accession>A0A2M9A5I2</accession>
<keyword evidence="2" id="KW-1185">Reference proteome</keyword>